<organism evidence="1 2">
    <name type="scientific">Paenibacillus eucommiae</name>
    <dbReference type="NCBI Taxonomy" id="1355755"/>
    <lineage>
        <taxon>Bacteria</taxon>
        <taxon>Bacillati</taxon>
        <taxon>Bacillota</taxon>
        <taxon>Bacilli</taxon>
        <taxon>Bacillales</taxon>
        <taxon>Paenibacillaceae</taxon>
        <taxon>Paenibacillus</taxon>
    </lineage>
</organism>
<dbReference type="EMBL" id="JAGGLB010000001">
    <property type="protein sequence ID" value="MBP1988411.1"/>
    <property type="molecule type" value="Genomic_DNA"/>
</dbReference>
<evidence type="ECO:0000313" key="2">
    <source>
        <dbReference type="Proteomes" id="UP001519287"/>
    </source>
</evidence>
<evidence type="ECO:0000313" key="1">
    <source>
        <dbReference type="EMBL" id="MBP1988411.1"/>
    </source>
</evidence>
<name>A0ABS4IN02_9BACL</name>
<proteinExistence type="predicted"/>
<reference evidence="1 2" key="1">
    <citation type="submission" date="2021-03" db="EMBL/GenBank/DDBJ databases">
        <title>Genomic Encyclopedia of Type Strains, Phase IV (KMG-IV): sequencing the most valuable type-strain genomes for metagenomic binning, comparative biology and taxonomic classification.</title>
        <authorList>
            <person name="Goeker M."/>
        </authorList>
    </citation>
    <scope>NUCLEOTIDE SEQUENCE [LARGE SCALE GENOMIC DNA]</scope>
    <source>
        <strain evidence="1 2">DSM 26048</strain>
    </source>
</reference>
<dbReference type="Proteomes" id="UP001519287">
    <property type="component" value="Unassembled WGS sequence"/>
</dbReference>
<comment type="caution">
    <text evidence="1">The sequence shown here is derived from an EMBL/GenBank/DDBJ whole genome shotgun (WGS) entry which is preliminary data.</text>
</comment>
<protein>
    <submittedName>
        <fullName evidence="1">Uncharacterized protein</fullName>
    </submittedName>
</protein>
<keyword evidence="2" id="KW-1185">Reference proteome</keyword>
<accession>A0ABS4IN02</accession>
<gene>
    <name evidence="1" type="ORF">J2Z66_000006</name>
</gene>
<sequence length="105" mass="11697">MKIIVKVAAPLGCTHWRGRFSFPAPLSTENALPIRRKSIAGFRFELGVRVTRVIIAEKRVGLMAMGGRALAAALKIVSHFCSRSLSFSRSAPSFQKRSYWIFFPA</sequence>